<accession>A0A172TS84</accession>
<feature type="transmembrane region" description="Helical" evidence="1">
    <location>
        <begin position="357"/>
        <end position="381"/>
    </location>
</feature>
<sequence length="456" mass="52096">MIGAILFIVSFALFSGPNRFISIVLLFALLTGGFQLVPLNYMVISSIGVTKCYDWVLLFVGAMLLLQPQVFLNTLVWKSFKMMSIYGVILIILLVYSIFVQNVEPAVSVRVFRNLLYFLPIVLFVQLPQEEIAKVFKILIFITAFVSLVYCLQQVFHKTLLNGITSDFMGVSGEKDRYYNLPVYVYPVIFFLFFKDNFLQIRFRYILLLMCCSAVLLSQHRNLLLAIVVCYFLHFLFSNRVSIIAILGFSILSAGFLYFADSLWNNRFSKGLEDISQTSFAITPAAFYEIDLTNITTTEFRQYLFQERLNYILKENGKTLLGAGLITDDSRKAASLNFNIGMDDGYGNVSQVASSDIAWSSMILQMGVAGTLVFILFHISFLKDFFKEREDGIMQVGALYIIALFITSFFSNTISLPYTTSLLVLFGAYYYQLYLNKRAKSYLNDQDFNHYFSLSV</sequence>
<feature type="transmembrane region" description="Helical" evidence="1">
    <location>
        <begin position="241"/>
        <end position="260"/>
    </location>
</feature>
<feature type="transmembrane region" description="Helical" evidence="1">
    <location>
        <begin position="83"/>
        <end position="99"/>
    </location>
</feature>
<dbReference type="EMBL" id="CP011390">
    <property type="protein sequence ID" value="ANE49623.1"/>
    <property type="molecule type" value="Genomic_DNA"/>
</dbReference>
<gene>
    <name evidence="2" type="ORF">SY85_02990</name>
</gene>
<reference evidence="3" key="1">
    <citation type="submission" date="2015-01" db="EMBL/GenBank/DDBJ databases">
        <title>Flavisolibacter sp./LCS9/ whole genome sequencing.</title>
        <authorList>
            <person name="Kim M.K."/>
            <person name="Srinivasan S."/>
            <person name="Lee J.-J."/>
        </authorList>
    </citation>
    <scope>NUCLEOTIDE SEQUENCE [LARGE SCALE GENOMIC DNA]</scope>
    <source>
        <strain evidence="3">LCS9</strain>
    </source>
</reference>
<reference evidence="2 3" key="2">
    <citation type="journal article" date="2016" name="Int. J. Syst. Evol. Microbiol.">
        <title>Flavisolibacter tropicus sp. nov., isolated from tropical soil.</title>
        <authorList>
            <person name="Lee J.J."/>
            <person name="Kang M.S."/>
            <person name="Kim G.S."/>
            <person name="Lee C.S."/>
            <person name="Lim S."/>
            <person name="Lee J."/>
            <person name="Roh S.H."/>
            <person name="Kang H."/>
            <person name="Ha J.M."/>
            <person name="Bae S."/>
            <person name="Jung H.Y."/>
            <person name="Kim M.K."/>
        </authorList>
    </citation>
    <scope>NUCLEOTIDE SEQUENCE [LARGE SCALE GENOMIC DNA]</scope>
    <source>
        <strain evidence="2 3">LCS9</strain>
    </source>
</reference>
<protein>
    <recommendedName>
        <fullName evidence="4">O-antigen polymerase</fullName>
    </recommendedName>
</protein>
<dbReference type="STRING" id="1492898.SY85_02990"/>
<keyword evidence="1" id="KW-1133">Transmembrane helix</keyword>
<keyword evidence="3" id="KW-1185">Reference proteome</keyword>
<feature type="transmembrane region" description="Helical" evidence="1">
    <location>
        <begin position="55"/>
        <end position="77"/>
    </location>
</feature>
<keyword evidence="1" id="KW-0472">Membrane</keyword>
<feature type="transmembrane region" description="Helical" evidence="1">
    <location>
        <begin position="20"/>
        <end position="43"/>
    </location>
</feature>
<feature type="transmembrane region" description="Helical" evidence="1">
    <location>
        <begin position="177"/>
        <end position="194"/>
    </location>
</feature>
<dbReference type="Proteomes" id="UP000077177">
    <property type="component" value="Chromosome"/>
</dbReference>
<proteinExistence type="predicted"/>
<dbReference type="KEGG" id="fla:SY85_02990"/>
<evidence type="ECO:0000313" key="2">
    <source>
        <dbReference type="EMBL" id="ANE49623.1"/>
    </source>
</evidence>
<keyword evidence="1" id="KW-0812">Transmembrane</keyword>
<feature type="transmembrane region" description="Helical" evidence="1">
    <location>
        <begin position="393"/>
        <end position="410"/>
    </location>
</feature>
<evidence type="ECO:0000256" key="1">
    <source>
        <dbReference type="SAM" id="Phobius"/>
    </source>
</evidence>
<feature type="transmembrane region" description="Helical" evidence="1">
    <location>
        <begin position="135"/>
        <end position="156"/>
    </location>
</feature>
<organism evidence="2 3">
    <name type="scientific">Flavisolibacter tropicus</name>
    <dbReference type="NCBI Taxonomy" id="1492898"/>
    <lineage>
        <taxon>Bacteria</taxon>
        <taxon>Pseudomonadati</taxon>
        <taxon>Bacteroidota</taxon>
        <taxon>Chitinophagia</taxon>
        <taxon>Chitinophagales</taxon>
        <taxon>Chitinophagaceae</taxon>
        <taxon>Flavisolibacter</taxon>
    </lineage>
</organism>
<evidence type="ECO:0008006" key="4">
    <source>
        <dbReference type="Google" id="ProtNLM"/>
    </source>
</evidence>
<dbReference type="RefSeq" id="WP_066401742.1">
    <property type="nucleotide sequence ID" value="NZ_CP011390.1"/>
</dbReference>
<dbReference type="OrthoDB" id="1491411at2"/>
<dbReference type="AlphaFoldDB" id="A0A172TS84"/>
<evidence type="ECO:0000313" key="3">
    <source>
        <dbReference type="Proteomes" id="UP000077177"/>
    </source>
</evidence>
<feature type="transmembrane region" description="Helical" evidence="1">
    <location>
        <begin position="206"/>
        <end position="234"/>
    </location>
</feature>
<name>A0A172TS84_9BACT</name>